<evidence type="ECO:0000259" key="11">
    <source>
        <dbReference type="PROSITE" id="PS51547"/>
    </source>
</evidence>
<dbReference type="InterPro" id="IPR018936">
    <property type="entry name" value="PI3/4_kinase_CS"/>
</dbReference>
<evidence type="ECO:0000256" key="4">
    <source>
        <dbReference type="ARBA" id="ARBA00022777"/>
    </source>
</evidence>
<dbReference type="SMART" id="SM00142">
    <property type="entry name" value="PI3K_C2"/>
    <property type="match status" value="1"/>
</dbReference>
<dbReference type="GO" id="GO:0006897">
    <property type="term" value="P:endocytosis"/>
    <property type="evidence" value="ECO:0007669"/>
    <property type="project" value="TreeGrafter"/>
</dbReference>
<dbReference type="FunFam" id="1.10.1070.11:FF:000002">
    <property type="entry name" value="Phosphatidylinositol 3-kinase catalytic subunit type 3"/>
    <property type="match status" value="1"/>
</dbReference>
<dbReference type="SUPFAM" id="SSF49562">
    <property type="entry name" value="C2 domain (Calcium/lipid-binding domain, CaLB)"/>
    <property type="match status" value="1"/>
</dbReference>
<gene>
    <name evidence="12" type="ORF">I206_01595</name>
</gene>
<dbReference type="PROSITE" id="PS51547">
    <property type="entry name" value="C2_PI3K"/>
    <property type="match status" value="1"/>
</dbReference>
<dbReference type="PROSITE" id="PS50290">
    <property type="entry name" value="PI3_4_KINASE_3"/>
    <property type="match status" value="1"/>
</dbReference>
<feature type="domain" description="PI3K/PI4K catalytic" evidence="9">
    <location>
        <begin position="581"/>
        <end position="862"/>
    </location>
</feature>
<dbReference type="GO" id="GO:0005768">
    <property type="term" value="C:endosome"/>
    <property type="evidence" value="ECO:0007669"/>
    <property type="project" value="TreeGrafter"/>
</dbReference>
<feature type="domain" description="C2 PI3K-type" evidence="11">
    <location>
        <begin position="19"/>
        <end position="188"/>
    </location>
</feature>
<comment type="similarity">
    <text evidence="1">Belongs to the PI3/PI4-kinase family. Type III PI4K subfamily.</text>
</comment>
<evidence type="ECO:0000256" key="3">
    <source>
        <dbReference type="ARBA" id="ARBA00022741"/>
    </source>
</evidence>
<evidence type="ECO:0000256" key="6">
    <source>
        <dbReference type="ARBA" id="ARBA00023985"/>
    </source>
</evidence>
<feature type="domain" description="PIK helical" evidence="10">
    <location>
        <begin position="303"/>
        <end position="504"/>
    </location>
</feature>
<dbReference type="Gene3D" id="3.30.1010.10">
    <property type="entry name" value="Phosphatidylinositol 3-kinase Catalytic Subunit, Chain A, domain 4"/>
    <property type="match status" value="1"/>
</dbReference>
<keyword evidence="3 7" id="KW-0547">Nucleotide-binding</keyword>
<dbReference type="InterPro" id="IPR000403">
    <property type="entry name" value="PI3/4_kinase_cat_dom"/>
</dbReference>
<dbReference type="PROSITE" id="PS00915">
    <property type="entry name" value="PI3_4_KINASE_1"/>
    <property type="match status" value="1"/>
</dbReference>
<dbReference type="InterPro" id="IPR002420">
    <property type="entry name" value="PI3K-type_C2_dom"/>
</dbReference>
<dbReference type="FunFam" id="3.30.1010.10:FF:000002">
    <property type="entry name" value="Phosphatidylinositol 3-kinase catalytic subunit type 3"/>
    <property type="match status" value="1"/>
</dbReference>
<dbReference type="InterPro" id="IPR016024">
    <property type="entry name" value="ARM-type_fold"/>
</dbReference>
<dbReference type="Pfam" id="PF00613">
    <property type="entry name" value="PI3Ka"/>
    <property type="match status" value="1"/>
</dbReference>
<dbReference type="InterPro" id="IPR015433">
    <property type="entry name" value="PI3/4_kinase"/>
</dbReference>
<dbReference type="PIRSF" id="PIRSF000587">
    <property type="entry name" value="PI3K_Vps34"/>
    <property type="match status" value="1"/>
</dbReference>
<dbReference type="OrthoDB" id="67688at2759"/>
<dbReference type="Pfam" id="PF00792">
    <property type="entry name" value="PI3K_C2"/>
    <property type="match status" value="1"/>
</dbReference>
<dbReference type="GO" id="GO:0034271">
    <property type="term" value="C:phosphatidylinositol 3-kinase complex, class III, type I"/>
    <property type="evidence" value="ECO:0007669"/>
    <property type="project" value="TreeGrafter"/>
</dbReference>
<dbReference type="PANTHER" id="PTHR10048">
    <property type="entry name" value="PHOSPHATIDYLINOSITOL KINASE"/>
    <property type="match status" value="1"/>
</dbReference>
<proteinExistence type="inferred from homology"/>
<dbReference type="SMART" id="SM00146">
    <property type="entry name" value="PI3Kc"/>
    <property type="match status" value="1"/>
</dbReference>
<dbReference type="InterPro" id="IPR035892">
    <property type="entry name" value="C2_domain_sf"/>
</dbReference>
<dbReference type="GO" id="GO:0016303">
    <property type="term" value="F:1-phosphatidylinositol-3-kinase activity"/>
    <property type="evidence" value="ECO:0007669"/>
    <property type="project" value="UniProtKB-UniRule"/>
</dbReference>
<evidence type="ECO:0000256" key="5">
    <source>
        <dbReference type="ARBA" id="ARBA00022840"/>
    </source>
</evidence>
<evidence type="ECO:0000256" key="7">
    <source>
        <dbReference type="PIRNR" id="PIRNR000587"/>
    </source>
</evidence>
<dbReference type="InterPro" id="IPR042236">
    <property type="entry name" value="PI3K_accessory_sf"/>
</dbReference>
<evidence type="ECO:0000256" key="8">
    <source>
        <dbReference type="SAM" id="MobiDB-lite"/>
    </source>
</evidence>
<dbReference type="EMBL" id="KI894008">
    <property type="protein sequence ID" value="OCF52307.1"/>
    <property type="molecule type" value="Genomic_DNA"/>
</dbReference>
<evidence type="ECO:0000256" key="1">
    <source>
        <dbReference type="ARBA" id="ARBA00006209"/>
    </source>
</evidence>
<dbReference type="SMART" id="SM00145">
    <property type="entry name" value="PI3Ka"/>
    <property type="match status" value="1"/>
</dbReference>
<dbReference type="GO" id="GO:0000407">
    <property type="term" value="C:phagophore assembly site"/>
    <property type="evidence" value="ECO:0007669"/>
    <property type="project" value="TreeGrafter"/>
</dbReference>
<dbReference type="InterPro" id="IPR011009">
    <property type="entry name" value="Kinase-like_dom_sf"/>
</dbReference>
<reference evidence="12" key="1">
    <citation type="submission" date="2013-07" db="EMBL/GenBank/DDBJ databases">
        <title>The Genome Sequence of Cryptococcus pinus CBS10737.</title>
        <authorList>
            <consortium name="The Broad Institute Genome Sequencing Platform"/>
            <person name="Cuomo C."/>
            <person name="Litvintseva A."/>
            <person name="Chen Y."/>
            <person name="Heitman J."/>
            <person name="Sun S."/>
            <person name="Springer D."/>
            <person name="Dromer F."/>
            <person name="Young S.K."/>
            <person name="Zeng Q."/>
            <person name="Gargeya S."/>
            <person name="Fitzgerald M."/>
            <person name="Abouelleil A."/>
            <person name="Alvarado L."/>
            <person name="Berlin A.M."/>
            <person name="Chapman S.B."/>
            <person name="Dewar J."/>
            <person name="Goldberg J."/>
            <person name="Griggs A."/>
            <person name="Gujja S."/>
            <person name="Hansen M."/>
            <person name="Howarth C."/>
            <person name="Imamovic A."/>
            <person name="Larimer J."/>
            <person name="McCowan C."/>
            <person name="Murphy C."/>
            <person name="Pearson M."/>
            <person name="Priest M."/>
            <person name="Roberts A."/>
            <person name="Saif S."/>
            <person name="Shea T."/>
            <person name="Sykes S."/>
            <person name="Wortman J."/>
            <person name="Nusbaum C."/>
            <person name="Birren B."/>
        </authorList>
    </citation>
    <scope>NUCLEOTIDE SEQUENCE [LARGE SCALE GENOMIC DNA]</scope>
    <source>
        <strain evidence="12">CBS 10737</strain>
    </source>
</reference>
<dbReference type="GO" id="GO:0005524">
    <property type="term" value="F:ATP binding"/>
    <property type="evidence" value="ECO:0007669"/>
    <property type="project" value="UniProtKB-UniRule"/>
</dbReference>
<dbReference type="PROSITE" id="PS00916">
    <property type="entry name" value="PI3_4_KINASE_2"/>
    <property type="match status" value="1"/>
</dbReference>
<dbReference type="FunFam" id="1.25.40.70:FF:000009">
    <property type="entry name" value="Phosphatidylinositol 3-kinase VPS34"/>
    <property type="match status" value="1"/>
</dbReference>
<accession>A0A1B9IA18</accession>
<dbReference type="InterPro" id="IPR008290">
    <property type="entry name" value="PI3K_Vps34"/>
</dbReference>
<feature type="compositionally biased region" description="Pro residues" evidence="8">
    <location>
        <begin position="241"/>
        <end position="251"/>
    </location>
</feature>
<name>A0A1B9IA18_9TREE</name>
<evidence type="ECO:0000313" key="12">
    <source>
        <dbReference type="EMBL" id="OCF52307.1"/>
    </source>
</evidence>
<dbReference type="InterPro" id="IPR001263">
    <property type="entry name" value="PI3K_accessory_dom"/>
</dbReference>
<organism evidence="12">
    <name type="scientific">Kwoniella pini CBS 10737</name>
    <dbReference type="NCBI Taxonomy" id="1296096"/>
    <lineage>
        <taxon>Eukaryota</taxon>
        <taxon>Fungi</taxon>
        <taxon>Dikarya</taxon>
        <taxon>Basidiomycota</taxon>
        <taxon>Agaricomycotina</taxon>
        <taxon>Tremellomycetes</taxon>
        <taxon>Tremellales</taxon>
        <taxon>Cryptococcaceae</taxon>
        <taxon>Kwoniella</taxon>
    </lineage>
</organism>
<keyword evidence="4 7" id="KW-0418">Kinase</keyword>
<dbReference type="GO" id="GO:0000045">
    <property type="term" value="P:autophagosome assembly"/>
    <property type="evidence" value="ECO:0007669"/>
    <property type="project" value="TreeGrafter"/>
</dbReference>
<keyword evidence="5 7" id="KW-0067">ATP-binding</keyword>
<dbReference type="CDD" id="cd08397">
    <property type="entry name" value="C2_PI3K_class_III"/>
    <property type="match status" value="1"/>
</dbReference>
<feature type="region of interest" description="Disordered" evidence="8">
    <location>
        <begin position="238"/>
        <end position="259"/>
    </location>
</feature>
<dbReference type="SUPFAM" id="SSF56112">
    <property type="entry name" value="Protein kinase-like (PK-like)"/>
    <property type="match status" value="1"/>
</dbReference>
<comment type="catalytic activity">
    <reaction evidence="6">
        <text>a 1,2-diacyl-sn-glycero-3-phospho-(1D-myo-inositol) + ATP = a 1,2-diacyl-sn-glycero-3-phospho-(1D-myo-inositol-3-phosphate) + ADP + H(+)</text>
        <dbReference type="Rhea" id="RHEA:12709"/>
        <dbReference type="ChEBI" id="CHEBI:15378"/>
        <dbReference type="ChEBI" id="CHEBI:30616"/>
        <dbReference type="ChEBI" id="CHEBI:57880"/>
        <dbReference type="ChEBI" id="CHEBI:58088"/>
        <dbReference type="ChEBI" id="CHEBI:456216"/>
        <dbReference type="EC" id="2.7.1.137"/>
    </reaction>
    <physiologicalReaction direction="left-to-right" evidence="6">
        <dbReference type="Rhea" id="RHEA:12710"/>
    </physiologicalReaction>
</comment>
<evidence type="ECO:0000259" key="10">
    <source>
        <dbReference type="PROSITE" id="PS51545"/>
    </source>
</evidence>
<reference evidence="12" key="2">
    <citation type="submission" date="2016-07" db="EMBL/GenBank/DDBJ databases">
        <title>Evolution of pathogenesis and genome organization in the Tremellales.</title>
        <authorList>
            <person name="Cuomo C."/>
            <person name="Litvintseva A."/>
            <person name="Heitman J."/>
            <person name="Chen Y."/>
            <person name="Sun S."/>
            <person name="Springer D."/>
            <person name="Dromer F."/>
            <person name="Young S."/>
            <person name="Zeng Q."/>
            <person name="Chapman S."/>
            <person name="Gujja S."/>
            <person name="Saif S."/>
            <person name="Birren B."/>
        </authorList>
    </citation>
    <scope>NUCLEOTIDE SEQUENCE</scope>
    <source>
        <strain evidence="12">CBS 10737</strain>
    </source>
</reference>
<dbReference type="PANTHER" id="PTHR10048:SF7">
    <property type="entry name" value="PHOSPHATIDYLINOSITOL 3-KINASE CATALYTIC SUBUNIT TYPE 3"/>
    <property type="match status" value="1"/>
</dbReference>
<dbReference type="EC" id="2.7.1.137" evidence="7"/>
<dbReference type="GO" id="GO:0034272">
    <property type="term" value="C:phosphatidylinositol 3-kinase complex, class III, type II"/>
    <property type="evidence" value="ECO:0007669"/>
    <property type="project" value="TreeGrafter"/>
</dbReference>
<dbReference type="Gene3D" id="1.10.1070.11">
    <property type="entry name" value="Phosphatidylinositol 3-/4-kinase, catalytic domain"/>
    <property type="match status" value="1"/>
</dbReference>
<dbReference type="SUPFAM" id="SSF48371">
    <property type="entry name" value="ARM repeat"/>
    <property type="match status" value="1"/>
</dbReference>
<dbReference type="AlphaFoldDB" id="A0A1B9IA18"/>
<dbReference type="STRING" id="1296096.A0A1B9IA18"/>
<dbReference type="Pfam" id="PF00454">
    <property type="entry name" value="PI3_PI4_kinase"/>
    <property type="match status" value="1"/>
</dbReference>
<keyword evidence="2 7" id="KW-0808">Transferase</keyword>
<protein>
    <recommendedName>
        <fullName evidence="7">Phosphatidylinositol 3-kinase VPS34</fullName>
        <ecNumber evidence="7">2.7.1.137</ecNumber>
    </recommendedName>
</protein>
<dbReference type="CDD" id="cd00896">
    <property type="entry name" value="PI3Kc_III"/>
    <property type="match status" value="1"/>
</dbReference>
<evidence type="ECO:0000256" key="2">
    <source>
        <dbReference type="ARBA" id="ARBA00022679"/>
    </source>
</evidence>
<dbReference type="GO" id="GO:0005777">
    <property type="term" value="C:peroxisome"/>
    <property type="evidence" value="ECO:0007669"/>
    <property type="project" value="TreeGrafter"/>
</dbReference>
<sequence length="909" mass="102803">MQVDSSRDKDYSFARLCDLKSHVTLKITSLEGNIPRRSYTDSLKDSDLLHAGLQHDGPSDLYITCQLWANGIQYTLPFRTSWKDFPRGYTWNQTIILPITYPSLLINSQLAFTIWDCHGAGKPVPVGGTTMSLFTTKRTLKRGQQRLYVHRGVEADAKANTSTPSELIGEPEDEMGRLERLVKDFDRGDIVKIDWLDRIAFRQIEKAHAAESSKSDKLYLYVDLPKFDFPVVYSEQESSIPLPPAPMPHPAPQTQQQLSGVPPHLLSSDPYLWRTYDPDAWRENPVEIKHRKLLRSQRLGDEGRDLKPGPAERDRLNEIFRLPPTASLSALDKDLLWKFRFSLFRSPRSLTKFLKCVTWTDPVEAKQAVEKLLPLWGQEVGMDDALELLGPGFTDKRVRAFAVKRLERADDEELLLYLLQLVQALKFDLMTSMAESMRGTRHRKRDATAKSDEGDSGLSKFLIDRSTANPVLGTSFHWYLMIECDASQPAGKMYAKVAFTFQTRLSETPEGIAQRDILKRQGQLVEALSARSKEIRSSKDSRSKKIEKLKTFLGDPKHNLSPLPLALPLPLNARVSVTSVTADKSSVFKSNLLPLLIWFETTDFTRQTDDESPETPISITPDYPIIFKNGDDLRQDQLVIQLFTLMDRLLRKENLDLKLSPYSVLATSKVEGMVQFVPSKSLAAIMAEFGSLQNYLRQEHADDGALGSYGIETGVMDTFVRSCAGYSVLTYVLGVGDRHLDNLMLAPDGHFFHVDFGYILGRDPKPYPPPVKVCKEMVDAMGGTQSAHYARFQSLCYTAFIGLRKNANLILNLVALMVDAGIQDIQSEPDKAVQEKFMLDLSEEDAIKQFEALLNDTSYLTMMFDRIHDLSVAVKLWLSGHKEADSYKIIGRNIFVIDSVKIARGRYRD</sequence>
<dbReference type="InterPro" id="IPR036940">
    <property type="entry name" value="PI3/4_kinase_cat_sf"/>
</dbReference>
<dbReference type="Gene3D" id="1.25.40.70">
    <property type="entry name" value="Phosphatidylinositol 3-kinase, accessory domain (PIK)"/>
    <property type="match status" value="1"/>
</dbReference>
<dbReference type="GO" id="GO:0048015">
    <property type="term" value="P:phosphatidylinositol-mediated signaling"/>
    <property type="evidence" value="ECO:0007669"/>
    <property type="project" value="TreeGrafter"/>
</dbReference>
<evidence type="ECO:0000259" key="9">
    <source>
        <dbReference type="PROSITE" id="PS50290"/>
    </source>
</evidence>
<dbReference type="Gene3D" id="2.60.40.150">
    <property type="entry name" value="C2 domain"/>
    <property type="match status" value="1"/>
</dbReference>
<dbReference type="InterPro" id="IPR057756">
    <property type="entry name" value="PI3-kinase_type3/VPS34_cat"/>
</dbReference>
<dbReference type="PROSITE" id="PS51545">
    <property type="entry name" value="PIK_HELICAL"/>
    <property type="match status" value="1"/>
</dbReference>